<reference evidence="1 2" key="1">
    <citation type="journal article" date="2016" name="Genome Announc.">
        <title>Whole-Genome Sequence of Rummeliibacillus stabekisii Strain PP9 Isolated from Antarctic Soil.</title>
        <authorList>
            <person name="da Mota F.F."/>
            <person name="Vollu R.E."/>
            <person name="Jurelevicius D."/>
            <person name="Seldin L."/>
        </authorList>
    </citation>
    <scope>NUCLEOTIDE SEQUENCE [LARGE SCALE GENOMIC DNA]</scope>
    <source>
        <strain evidence="1 2">PP9</strain>
    </source>
</reference>
<protein>
    <submittedName>
        <fullName evidence="1">Uncharacterized protein</fullName>
    </submittedName>
</protein>
<proteinExistence type="predicted"/>
<evidence type="ECO:0000313" key="1">
    <source>
        <dbReference type="EMBL" id="AMW99070.1"/>
    </source>
</evidence>
<keyword evidence="2" id="KW-1185">Reference proteome</keyword>
<dbReference type="KEGG" id="rst:ATY39_06125"/>
<reference evidence="2" key="2">
    <citation type="submission" date="2016-03" db="EMBL/GenBank/DDBJ databases">
        <authorList>
            <person name="Ploux O."/>
        </authorList>
    </citation>
    <scope>NUCLEOTIDE SEQUENCE [LARGE SCALE GENOMIC DNA]</scope>
    <source>
        <strain evidence="2">PP9</strain>
    </source>
</reference>
<dbReference type="Proteomes" id="UP000076021">
    <property type="component" value="Chromosome"/>
</dbReference>
<name>A0A143HC91_9BACL</name>
<accession>A0A143HC91</accession>
<dbReference type="AlphaFoldDB" id="A0A143HC91"/>
<dbReference type="EMBL" id="CP014806">
    <property type="protein sequence ID" value="AMW99070.1"/>
    <property type="molecule type" value="Genomic_DNA"/>
</dbReference>
<evidence type="ECO:0000313" key="2">
    <source>
        <dbReference type="Proteomes" id="UP000076021"/>
    </source>
</evidence>
<gene>
    <name evidence="1" type="ORF">ATY39_06125</name>
</gene>
<sequence length="120" mass="13997">MELNGEKYSTTQGSYCWTNMCVDKVGPPELLQNKKPIRLTSKAKAQIKMDYKPQPTEVHLSLMEGDDEKKIQLKDKGQFKTPTKKGIYYYVYSVWWDTDEKEKQYHGSASYVFSLEINND</sequence>
<organism evidence="1 2">
    <name type="scientific">Rummeliibacillus stabekisii</name>
    <dbReference type="NCBI Taxonomy" id="241244"/>
    <lineage>
        <taxon>Bacteria</taxon>
        <taxon>Bacillati</taxon>
        <taxon>Bacillota</taxon>
        <taxon>Bacilli</taxon>
        <taxon>Bacillales</taxon>
        <taxon>Caryophanaceae</taxon>
        <taxon>Rummeliibacillus</taxon>
    </lineage>
</organism>